<dbReference type="AlphaFoldDB" id="A0A6A6LGQ6"/>
<protein>
    <submittedName>
        <fullName evidence="1">Uncharacterized protein</fullName>
    </submittedName>
</protein>
<name>A0A6A6LGQ6_HEVBR</name>
<comment type="caution">
    <text evidence="1">The sequence shown here is derived from an EMBL/GenBank/DDBJ whole genome shotgun (WGS) entry which is preliminary data.</text>
</comment>
<evidence type="ECO:0000313" key="2">
    <source>
        <dbReference type="Proteomes" id="UP000467840"/>
    </source>
</evidence>
<evidence type="ECO:0000313" key="1">
    <source>
        <dbReference type="EMBL" id="KAF2300194.1"/>
    </source>
</evidence>
<proteinExistence type="predicted"/>
<organism evidence="1 2">
    <name type="scientific">Hevea brasiliensis</name>
    <name type="common">Para rubber tree</name>
    <name type="synonym">Siphonia brasiliensis</name>
    <dbReference type="NCBI Taxonomy" id="3981"/>
    <lineage>
        <taxon>Eukaryota</taxon>
        <taxon>Viridiplantae</taxon>
        <taxon>Streptophyta</taxon>
        <taxon>Embryophyta</taxon>
        <taxon>Tracheophyta</taxon>
        <taxon>Spermatophyta</taxon>
        <taxon>Magnoliopsida</taxon>
        <taxon>eudicotyledons</taxon>
        <taxon>Gunneridae</taxon>
        <taxon>Pentapetalae</taxon>
        <taxon>rosids</taxon>
        <taxon>fabids</taxon>
        <taxon>Malpighiales</taxon>
        <taxon>Euphorbiaceae</taxon>
        <taxon>Crotonoideae</taxon>
        <taxon>Micrandreae</taxon>
        <taxon>Hevea</taxon>
    </lineage>
</organism>
<dbReference type="Proteomes" id="UP000467840">
    <property type="component" value="Chromosome 4"/>
</dbReference>
<keyword evidence="2" id="KW-1185">Reference proteome</keyword>
<dbReference type="EMBL" id="JAAGAX010000010">
    <property type="protein sequence ID" value="KAF2300194.1"/>
    <property type="molecule type" value="Genomic_DNA"/>
</dbReference>
<reference evidence="1 2" key="1">
    <citation type="journal article" date="2020" name="Mol. Plant">
        <title>The Chromosome-Based Rubber Tree Genome Provides New Insights into Spurge Genome Evolution and Rubber Biosynthesis.</title>
        <authorList>
            <person name="Liu J."/>
            <person name="Shi C."/>
            <person name="Shi C.C."/>
            <person name="Li W."/>
            <person name="Zhang Q.J."/>
            <person name="Zhang Y."/>
            <person name="Li K."/>
            <person name="Lu H.F."/>
            <person name="Shi C."/>
            <person name="Zhu S.T."/>
            <person name="Xiao Z.Y."/>
            <person name="Nan H."/>
            <person name="Yue Y."/>
            <person name="Zhu X.G."/>
            <person name="Wu Y."/>
            <person name="Hong X.N."/>
            <person name="Fan G.Y."/>
            <person name="Tong Y."/>
            <person name="Zhang D."/>
            <person name="Mao C.L."/>
            <person name="Liu Y.L."/>
            <person name="Hao S.J."/>
            <person name="Liu W.Q."/>
            <person name="Lv M.Q."/>
            <person name="Zhang H.B."/>
            <person name="Liu Y."/>
            <person name="Hu-Tang G.R."/>
            <person name="Wang J.P."/>
            <person name="Wang J.H."/>
            <person name="Sun Y.H."/>
            <person name="Ni S.B."/>
            <person name="Chen W.B."/>
            <person name="Zhang X.C."/>
            <person name="Jiao Y.N."/>
            <person name="Eichler E.E."/>
            <person name="Li G.H."/>
            <person name="Liu X."/>
            <person name="Gao L.Z."/>
        </authorList>
    </citation>
    <scope>NUCLEOTIDE SEQUENCE [LARGE SCALE GENOMIC DNA]</scope>
    <source>
        <strain evidence="2">cv. GT1</strain>
        <tissue evidence="1">Leaf</tissue>
    </source>
</reference>
<accession>A0A6A6LGQ6</accession>
<gene>
    <name evidence="1" type="ORF">GH714_010589</name>
</gene>
<sequence length="77" mass="9024">MVAIRITYSFISKFSGRASDSFWKVYKLEHWFRVGIAEIIFVMGCECDACACSMYMLRHEAIFLDDMDELEVTGFYE</sequence>